<protein>
    <recommendedName>
        <fullName evidence="2">HTH arsR-type domain-containing protein</fullName>
    </recommendedName>
</protein>
<dbReference type="PRINTS" id="PR00778">
    <property type="entry name" value="HTHARSR"/>
</dbReference>
<dbReference type="PANTHER" id="PTHR39168">
    <property type="entry name" value="TRANSCRIPTIONAL REGULATOR-RELATED"/>
    <property type="match status" value="1"/>
</dbReference>
<dbReference type="CDD" id="cd00090">
    <property type="entry name" value="HTH_ARSR"/>
    <property type="match status" value="1"/>
</dbReference>
<accession>A0A0P9CKB3</accession>
<keyword evidence="4" id="KW-1185">Reference proteome</keyword>
<dbReference type="PROSITE" id="PS50987">
    <property type="entry name" value="HTH_ARSR_2"/>
    <property type="match status" value="1"/>
</dbReference>
<dbReference type="AlphaFoldDB" id="A0A0P9CKB3"/>
<dbReference type="Gene3D" id="1.10.10.10">
    <property type="entry name" value="Winged helix-like DNA-binding domain superfamily/Winged helix DNA-binding domain"/>
    <property type="match status" value="1"/>
</dbReference>
<evidence type="ECO:0000256" key="1">
    <source>
        <dbReference type="ARBA" id="ARBA00023125"/>
    </source>
</evidence>
<dbReference type="InterPro" id="IPR036390">
    <property type="entry name" value="WH_DNA-bd_sf"/>
</dbReference>
<dbReference type="InterPro" id="IPR036388">
    <property type="entry name" value="WH-like_DNA-bd_sf"/>
</dbReference>
<dbReference type="InterPro" id="IPR011991">
    <property type="entry name" value="ArsR-like_HTH"/>
</dbReference>
<dbReference type="GO" id="GO:0003677">
    <property type="term" value="F:DNA binding"/>
    <property type="evidence" value="ECO:0007669"/>
    <property type="project" value="UniProtKB-KW"/>
</dbReference>
<dbReference type="GO" id="GO:0097063">
    <property type="term" value="F:cadmium ion sensor activity"/>
    <property type="evidence" value="ECO:0007669"/>
    <property type="project" value="TreeGrafter"/>
</dbReference>
<dbReference type="GO" id="GO:0003700">
    <property type="term" value="F:DNA-binding transcription factor activity"/>
    <property type="evidence" value="ECO:0007669"/>
    <property type="project" value="InterPro"/>
</dbReference>
<dbReference type="Proteomes" id="UP000050482">
    <property type="component" value="Unassembled WGS sequence"/>
</dbReference>
<dbReference type="NCBIfam" id="NF033788">
    <property type="entry name" value="HTH_metalloreg"/>
    <property type="match status" value="1"/>
</dbReference>
<dbReference type="GO" id="GO:0046686">
    <property type="term" value="P:response to cadmium ion"/>
    <property type="evidence" value="ECO:0007669"/>
    <property type="project" value="TreeGrafter"/>
</dbReference>
<dbReference type="SMART" id="SM00418">
    <property type="entry name" value="HTH_ARSR"/>
    <property type="match status" value="1"/>
</dbReference>
<dbReference type="PANTHER" id="PTHR39168:SF1">
    <property type="entry name" value="TRANSCRIPTIONAL REGULATORY PROTEIN"/>
    <property type="match status" value="1"/>
</dbReference>
<feature type="domain" description="HTH arsR-type" evidence="2">
    <location>
        <begin position="1"/>
        <end position="94"/>
    </location>
</feature>
<dbReference type="PATRIC" id="fig|471514.4.peg.372"/>
<keyword evidence="1" id="KW-0238">DNA-binding</keyword>
<evidence type="ECO:0000259" key="2">
    <source>
        <dbReference type="PROSITE" id="PS50987"/>
    </source>
</evidence>
<dbReference type="GO" id="GO:0010288">
    <property type="term" value="P:response to lead ion"/>
    <property type="evidence" value="ECO:0007669"/>
    <property type="project" value="TreeGrafter"/>
</dbReference>
<dbReference type="Pfam" id="PF12840">
    <property type="entry name" value="HTH_20"/>
    <property type="match status" value="1"/>
</dbReference>
<dbReference type="InterPro" id="IPR001845">
    <property type="entry name" value="HTH_ArsR_DNA-bd_dom"/>
</dbReference>
<sequence>MNMYKNIASIAALIGDQTRTTILASLADGKALTAGELSRITKVSPQTASSHLTKLVDGGLLTVQIQGRHRYYRLSSSSVAEIIEAIAKIAPPSPIRSLRESEQAKRLRFARTCYKHLAGELGVAFTTALVQKGYFQEGEESYQLTPSGSQWLNEFGVKTNHTEPIPRHIDWTERRHHIGGPIAVCITRRLTELEWIAEGEIRRSIVVSSLGRSMFEQEFQIKLWS</sequence>
<dbReference type="SUPFAM" id="SSF46785">
    <property type="entry name" value="Winged helix' DNA-binding domain"/>
    <property type="match status" value="1"/>
</dbReference>
<organism evidence="3 4">
    <name type="scientific">Alicyclobacillus ferrooxydans</name>
    <dbReference type="NCBI Taxonomy" id="471514"/>
    <lineage>
        <taxon>Bacteria</taxon>
        <taxon>Bacillati</taxon>
        <taxon>Bacillota</taxon>
        <taxon>Bacilli</taxon>
        <taxon>Bacillales</taxon>
        <taxon>Alicyclobacillaceae</taxon>
        <taxon>Alicyclobacillus</taxon>
    </lineage>
</organism>
<dbReference type="EMBL" id="LJCO01000008">
    <property type="protein sequence ID" value="KPV45758.1"/>
    <property type="molecule type" value="Genomic_DNA"/>
</dbReference>
<evidence type="ECO:0000313" key="4">
    <source>
        <dbReference type="Proteomes" id="UP000050482"/>
    </source>
</evidence>
<dbReference type="GO" id="GO:0032791">
    <property type="term" value="F:lead ion binding"/>
    <property type="evidence" value="ECO:0007669"/>
    <property type="project" value="TreeGrafter"/>
</dbReference>
<proteinExistence type="predicted"/>
<reference evidence="3 4" key="1">
    <citation type="submission" date="2015-09" db="EMBL/GenBank/DDBJ databases">
        <title>Draft genome sequence of Alicyclobacillus ferrooxydans DSM 22381.</title>
        <authorList>
            <person name="Hemp J."/>
        </authorList>
    </citation>
    <scope>NUCLEOTIDE SEQUENCE [LARGE SCALE GENOMIC DNA]</scope>
    <source>
        <strain evidence="3 4">TC-34</strain>
    </source>
</reference>
<dbReference type="OrthoDB" id="9797716at2"/>
<gene>
    <name evidence="3" type="ORF">AN477_01830</name>
</gene>
<name>A0A0P9CKB3_9BACL</name>
<comment type="caution">
    <text evidence="3">The sequence shown here is derived from an EMBL/GenBank/DDBJ whole genome shotgun (WGS) entry which is preliminary data.</text>
</comment>
<evidence type="ECO:0000313" key="3">
    <source>
        <dbReference type="EMBL" id="KPV45758.1"/>
    </source>
</evidence>
<dbReference type="InterPro" id="IPR052543">
    <property type="entry name" value="HTH_Metal-responsive_Reg"/>
</dbReference>